<keyword evidence="4" id="KW-0312">Gluconeogenesis</keyword>
<evidence type="ECO:0000256" key="4">
    <source>
        <dbReference type="ARBA" id="ARBA00022432"/>
    </source>
</evidence>
<dbReference type="GO" id="GO:0005829">
    <property type="term" value="C:cytosol"/>
    <property type="evidence" value="ECO:0007669"/>
    <property type="project" value="TreeGrafter"/>
</dbReference>
<dbReference type="OrthoDB" id="184182at2759"/>
<dbReference type="NCBIfam" id="NF006821">
    <property type="entry name" value="PRK09344.1-3"/>
    <property type="match status" value="1"/>
</dbReference>
<dbReference type="EC" id="4.1.1.49" evidence="3"/>
<dbReference type="PROSITE" id="PS00532">
    <property type="entry name" value="PEPCK_ATP"/>
    <property type="match status" value="1"/>
</dbReference>
<sequence length="579" mass="63485">MTEPSASASTKDEGRNGRKDLSRHGLETVGNVYWNLSPPELYEESLSRGDGKLVHMGAIATYTAPHTGRSPKDRFVVRDENSENEVSWGVVNVPVTAEHFEALRADVIEYLGERDLFVQDARAGEDATHGINVRVVSESAWHSLFAYNMFLRLDEDKLEDFAPEFTVLHAPHLKADPERHGCRSETAVMLNFTRREVLVTGTRYAGEIKKSIFSVLNHLLPAEGVLPMHCSANVGKEGDVAIFFGLSGTGKTTLSADSTRGLIGDDEHGWSDSGVFNFEGGCYAKTISLSPEGEPEIYQATQTFGTILENIILDDKREIDFNDGTITDNTRASYPIHYIPNAVLPSRGGHPDTVVFLTADAFGVLPPISRLTPEQAMYHYLSGYTAKVAGTERGVTEPVVTFSSCFGAPFLPRHPGVYAEMLGEKLRKHGAKVWLVNTGWTGGAYGVGTRMKLEYTRAMVNSALAGELDDADYVTDPVFGLEVPSSVPGVPDDVLQPRATWADADEYDTSAQRLAEMFKENFKKFADQVSEPIRTAGPPPSRDRIGARVRGSALNSRPRVQHKIAGRRGVNSTRVPLVR</sequence>
<keyword evidence="8" id="KW-0456">Lyase</keyword>
<dbReference type="EMBL" id="CP031036">
    <property type="protein sequence ID" value="QDZ19696.1"/>
    <property type="molecule type" value="Genomic_DNA"/>
</dbReference>
<dbReference type="GO" id="GO:0004612">
    <property type="term" value="F:phosphoenolpyruvate carboxykinase (ATP) activity"/>
    <property type="evidence" value="ECO:0007669"/>
    <property type="project" value="UniProtKB-EC"/>
</dbReference>
<dbReference type="InterPro" id="IPR008210">
    <property type="entry name" value="PEP_carboxykinase_N"/>
</dbReference>
<dbReference type="Gene3D" id="2.170.8.10">
    <property type="entry name" value="Phosphoenolpyruvate Carboxykinase, domain 2"/>
    <property type="match status" value="1"/>
</dbReference>
<proteinExistence type="inferred from homology"/>
<dbReference type="SUPFAM" id="SSF68923">
    <property type="entry name" value="PEP carboxykinase N-terminal domain"/>
    <property type="match status" value="1"/>
</dbReference>
<feature type="compositionally biased region" description="Basic and acidic residues" evidence="10">
    <location>
        <begin position="10"/>
        <end position="22"/>
    </location>
</feature>
<evidence type="ECO:0000313" key="11">
    <source>
        <dbReference type="EMBL" id="QDZ19696.1"/>
    </source>
</evidence>
<evidence type="ECO:0000256" key="10">
    <source>
        <dbReference type="SAM" id="MobiDB-lite"/>
    </source>
</evidence>
<comment type="catalytic activity">
    <reaction evidence="9">
        <text>oxaloacetate + ATP = phosphoenolpyruvate + ADP + CO2</text>
        <dbReference type="Rhea" id="RHEA:18617"/>
        <dbReference type="ChEBI" id="CHEBI:16452"/>
        <dbReference type="ChEBI" id="CHEBI:16526"/>
        <dbReference type="ChEBI" id="CHEBI:30616"/>
        <dbReference type="ChEBI" id="CHEBI:58702"/>
        <dbReference type="ChEBI" id="CHEBI:456216"/>
        <dbReference type="EC" id="4.1.1.49"/>
    </reaction>
</comment>
<feature type="region of interest" description="Disordered" evidence="10">
    <location>
        <begin position="531"/>
        <end position="579"/>
    </location>
</feature>
<dbReference type="GO" id="GO:0005524">
    <property type="term" value="F:ATP binding"/>
    <property type="evidence" value="ECO:0007669"/>
    <property type="project" value="UniProtKB-KW"/>
</dbReference>
<dbReference type="Gene3D" id="3.90.228.20">
    <property type="match status" value="1"/>
</dbReference>
<keyword evidence="12" id="KW-1185">Reference proteome</keyword>
<dbReference type="InterPro" id="IPR001272">
    <property type="entry name" value="PEP_carboxykinase_ATP"/>
</dbReference>
<dbReference type="NCBIfam" id="TIGR00224">
    <property type="entry name" value="pckA"/>
    <property type="match status" value="1"/>
</dbReference>
<comment type="similarity">
    <text evidence="2">Belongs to the phosphoenolpyruvate carboxykinase (ATP) family.</text>
</comment>
<evidence type="ECO:0000256" key="1">
    <source>
        <dbReference type="ARBA" id="ARBA00004742"/>
    </source>
</evidence>
<dbReference type="Pfam" id="PF01293">
    <property type="entry name" value="PEPCK_ATP"/>
    <property type="match status" value="1"/>
</dbReference>
<evidence type="ECO:0000256" key="8">
    <source>
        <dbReference type="ARBA" id="ARBA00023239"/>
    </source>
</evidence>
<evidence type="ECO:0000256" key="3">
    <source>
        <dbReference type="ARBA" id="ARBA00012363"/>
    </source>
</evidence>
<feature type="compositionally biased region" description="Polar residues" evidence="10">
    <location>
        <begin position="570"/>
        <end position="579"/>
    </location>
</feature>
<evidence type="ECO:0000313" key="12">
    <source>
        <dbReference type="Proteomes" id="UP000316726"/>
    </source>
</evidence>
<keyword evidence="7" id="KW-0067">ATP-binding</keyword>
<keyword evidence="11" id="KW-0808">Transferase</keyword>
<accession>A0A5B8MGX1</accession>
<dbReference type="GO" id="GO:0016301">
    <property type="term" value="F:kinase activity"/>
    <property type="evidence" value="ECO:0007669"/>
    <property type="project" value="UniProtKB-KW"/>
</dbReference>
<dbReference type="Proteomes" id="UP000316726">
    <property type="component" value="Chromosome 3"/>
</dbReference>
<protein>
    <recommendedName>
        <fullName evidence="3">phosphoenolpyruvate carboxykinase (ATP)</fullName>
        <ecNumber evidence="3">4.1.1.49</ecNumber>
    </recommendedName>
</protein>
<organism evidence="11 12">
    <name type="scientific">Chloropicon primus</name>
    <dbReference type="NCBI Taxonomy" id="1764295"/>
    <lineage>
        <taxon>Eukaryota</taxon>
        <taxon>Viridiplantae</taxon>
        <taxon>Chlorophyta</taxon>
        <taxon>Chloropicophyceae</taxon>
        <taxon>Chloropicales</taxon>
        <taxon>Chloropicaceae</taxon>
        <taxon>Chloropicon</taxon>
    </lineage>
</organism>
<evidence type="ECO:0000256" key="2">
    <source>
        <dbReference type="ARBA" id="ARBA00006052"/>
    </source>
</evidence>
<dbReference type="PANTHER" id="PTHR30031">
    <property type="entry name" value="PHOSPHOENOLPYRUVATE CARBOXYKINASE ATP"/>
    <property type="match status" value="1"/>
</dbReference>
<comment type="pathway">
    <text evidence="1">Carbohydrate biosynthesis; gluconeogenesis.</text>
</comment>
<evidence type="ECO:0000256" key="5">
    <source>
        <dbReference type="ARBA" id="ARBA00022741"/>
    </source>
</evidence>
<keyword evidence="11" id="KW-0670">Pyruvate</keyword>
<gene>
    <name evidence="11" type="ORF">A3770_03p22140</name>
</gene>
<evidence type="ECO:0000256" key="7">
    <source>
        <dbReference type="ARBA" id="ARBA00022840"/>
    </source>
</evidence>
<evidence type="ECO:0000256" key="6">
    <source>
        <dbReference type="ARBA" id="ARBA00022793"/>
    </source>
</evidence>
<keyword evidence="5" id="KW-0547">Nucleotide-binding</keyword>
<dbReference type="STRING" id="1764295.A0A5B8MGX1"/>
<reference evidence="11 12" key="1">
    <citation type="submission" date="2018-07" db="EMBL/GenBank/DDBJ databases">
        <title>The complete nuclear genome of the prasinophyte Chloropicon primus (CCMP1205).</title>
        <authorList>
            <person name="Pombert J.-F."/>
            <person name="Otis C."/>
            <person name="Turmel M."/>
            <person name="Lemieux C."/>
        </authorList>
    </citation>
    <scope>NUCLEOTIDE SEQUENCE [LARGE SCALE GENOMIC DNA]</scope>
    <source>
        <strain evidence="11 12">CCMP1205</strain>
    </source>
</reference>
<keyword evidence="6" id="KW-0210">Decarboxylase</keyword>
<dbReference type="NCBIfam" id="NF006820">
    <property type="entry name" value="PRK09344.1-2"/>
    <property type="match status" value="1"/>
</dbReference>
<dbReference type="AlphaFoldDB" id="A0A5B8MGX1"/>
<dbReference type="HAMAP" id="MF_00453">
    <property type="entry name" value="PEPCK_ATP"/>
    <property type="match status" value="1"/>
</dbReference>
<evidence type="ECO:0000256" key="9">
    <source>
        <dbReference type="ARBA" id="ARBA00047371"/>
    </source>
</evidence>
<dbReference type="InterPro" id="IPR013035">
    <property type="entry name" value="PEP_carboxykinase_C"/>
</dbReference>
<dbReference type="PIRSF" id="PIRSF006294">
    <property type="entry name" value="PEP_crbxkin"/>
    <property type="match status" value="1"/>
</dbReference>
<keyword evidence="11" id="KW-0418">Kinase</keyword>
<dbReference type="InterPro" id="IPR015994">
    <property type="entry name" value="PEPCK_ATP_CS"/>
</dbReference>
<dbReference type="GO" id="GO:0006094">
    <property type="term" value="P:gluconeogenesis"/>
    <property type="evidence" value="ECO:0007669"/>
    <property type="project" value="UniProtKB-UniPathway"/>
</dbReference>
<dbReference type="SUPFAM" id="SSF53795">
    <property type="entry name" value="PEP carboxykinase-like"/>
    <property type="match status" value="1"/>
</dbReference>
<dbReference type="CDD" id="cd00484">
    <property type="entry name" value="PEPCK_ATP"/>
    <property type="match status" value="1"/>
</dbReference>
<dbReference type="PANTHER" id="PTHR30031:SF0">
    <property type="entry name" value="PHOSPHOENOLPYRUVATE CARBOXYKINASE (ATP)"/>
    <property type="match status" value="1"/>
</dbReference>
<dbReference type="UniPathway" id="UPA00138"/>
<name>A0A5B8MGX1_9CHLO</name>
<feature type="region of interest" description="Disordered" evidence="10">
    <location>
        <begin position="1"/>
        <end position="22"/>
    </location>
</feature>
<dbReference type="Gene3D" id="3.40.449.10">
    <property type="entry name" value="Phosphoenolpyruvate Carboxykinase, domain 1"/>
    <property type="match status" value="1"/>
</dbReference>